<evidence type="ECO:0000313" key="3">
    <source>
        <dbReference type="EMBL" id="PWU69000.1"/>
    </source>
</evidence>
<keyword evidence="4" id="KW-1185">Reference proteome</keyword>
<evidence type="ECO:0000256" key="2">
    <source>
        <dbReference type="SAM" id="SignalP"/>
    </source>
</evidence>
<dbReference type="Pfam" id="PF10368">
    <property type="entry name" value="YkyA"/>
    <property type="match status" value="1"/>
</dbReference>
<dbReference type="AlphaFoldDB" id="A0A317L1W1"/>
<accession>A0A317L1W1</accession>
<evidence type="ECO:0000256" key="1">
    <source>
        <dbReference type="SAM" id="Coils"/>
    </source>
</evidence>
<dbReference type="OrthoDB" id="2576511at2"/>
<feature type="coiled-coil region" evidence="1">
    <location>
        <begin position="165"/>
        <end position="202"/>
    </location>
</feature>
<feature type="coiled-coil region" evidence="1">
    <location>
        <begin position="98"/>
        <end position="132"/>
    </location>
</feature>
<dbReference type="SUPFAM" id="SSF140423">
    <property type="entry name" value="MW0975(SA0943)-like"/>
    <property type="match status" value="1"/>
</dbReference>
<evidence type="ECO:0008006" key="5">
    <source>
        <dbReference type="Google" id="ProtNLM"/>
    </source>
</evidence>
<keyword evidence="2" id="KW-0732">Signal</keyword>
<evidence type="ECO:0000313" key="4">
    <source>
        <dbReference type="Proteomes" id="UP000245624"/>
    </source>
</evidence>
<dbReference type="Proteomes" id="UP000245624">
    <property type="component" value="Unassembled WGS sequence"/>
</dbReference>
<organism evidence="3 4">
    <name type="scientific">Gracilibacillus dipsosauri</name>
    <dbReference type="NCBI Taxonomy" id="178340"/>
    <lineage>
        <taxon>Bacteria</taxon>
        <taxon>Bacillati</taxon>
        <taxon>Bacillota</taxon>
        <taxon>Bacilli</taxon>
        <taxon>Bacillales</taxon>
        <taxon>Bacillaceae</taxon>
        <taxon>Gracilibacillus</taxon>
    </lineage>
</organism>
<keyword evidence="1" id="KW-0175">Coiled coil</keyword>
<dbReference type="PROSITE" id="PS51257">
    <property type="entry name" value="PROKAR_LIPOPROTEIN"/>
    <property type="match status" value="1"/>
</dbReference>
<reference evidence="3 4" key="1">
    <citation type="submission" date="2018-05" db="EMBL/GenBank/DDBJ databases">
        <title>Genomic analysis of Gracilibacillus dipsosauri DD1 reveals novel features of a salt-tolerant amylase.</title>
        <authorList>
            <person name="Deutch C.E."/>
            <person name="Yang S."/>
        </authorList>
    </citation>
    <scope>NUCLEOTIDE SEQUENCE [LARGE SCALE GENOMIC DNA]</scope>
    <source>
        <strain evidence="3 4">DD1</strain>
    </source>
</reference>
<sequence length="214" mass="25075">MKKISFLFILAACILVACSGDSVANKMYEHLEKSVELEQPFAEQQESFADLEEKEQEVYNQIIELSSDQMDEITDLSEQAITNINERRELLKKEKESIDAGEKEFSKAKELVKDLEDDLQGTAEKMVKAMEERYASYGNLNKAYQSSLDEDQKLYELFTKEELTEEELRSQIDKVNQTYEEVIQLNETFNKQTDTYNELKKQFYEETEMNVVYE</sequence>
<proteinExistence type="predicted"/>
<comment type="caution">
    <text evidence="3">The sequence shown here is derived from an EMBL/GenBank/DDBJ whole genome shotgun (WGS) entry which is preliminary data.</text>
</comment>
<dbReference type="EMBL" id="QGTD01000008">
    <property type="protein sequence ID" value="PWU69000.1"/>
    <property type="molecule type" value="Genomic_DNA"/>
</dbReference>
<gene>
    <name evidence="3" type="ORF">DLJ74_11350</name>
</gene>
<dbReference type="InterPro" id="IPR019454">
    <property type="entry name" value="Lipoprot_YkyA-like"/>
</dbReference>
<dbReference type="Gene3D" id="1.20.120.570">
    <property type="entry name" value="YkyA-like"/>
    <property type="match status" value="1"/>
</dbReference>
<feature type="chain" id="PRO_5016264790" description="Cell-wall binding lipoprotein" evidence="2">
    <location>
        <begin position="25"/>
        <end position="214"/>
    </location>
</feature>
<protein>
    <recommendedName>
        <fullName evidence="5">Cell-wall binding lipoprotein</fullName>
    </recommendedName>
</protein>
<dbReference type="InterPro" id="IPR036785">
    <property type="entry name" value="YkyA-like_sf"/>
</dbReference>
<dbReference type="RefSeq" id="WP_109984520.1">
    <property type="nucleotide sequence ID" value="NZ_QGTD01000008.1"/>
</dbReference>
<feature type="signal peptide" evidence="2">
    <location>
        <begin position="1"/>
        <end position="24"/>
    </location>
</feature>
<name>A0A317L1W1_9BACI</name>